<feature type="region of interest" description="Disordered" evidence="1">
    <location>
        <begin position="1"/>
        <end position="38"/>
    </location>
</feature>
<evidence type="ECO:0000256" key="1">
    <source>
        <dbReference type="SAM" id="MobiDB-lite"/>
    </source>
</evidence>
<evidence type="ECO:0000313" key="2">
    <source>
        <dbReference type="EMBL" id="KAF2173193.1"/>
    </source>
</evidence>
<dbReference type="OrthoDB" id="5220117at2759"/>
<keyword evidence="3" id="KW-1185">Reference proteome</keyword>
<feature type="compositionally biased region" description="Acidic residues" evidence="1">
    <location>
        <begin position="72"/>
        <end position="105"/>
    </location>
</feature>
<gene>
    <name evidence="2" type="ORF">M409DRAFT_49673</name>
</gene>
<dbReference type="GeneID" id="54564580"/>
<name>A0A6A6D281_ZASCE</name>
<proteinExistence type="predicted"/>
<reference evidence="2" key="1">
    <citation type="journal article" date="2020" name="Stud. Mycol.">
        <title>101 Dothideomycetes genomes: a test case for predicting lifestyles and emergence of pathogens.</title>
        <authorList>
            <person name="Haridas S."/>
            <person name="Albert R."/>
            <person name="Binder M."/>
            <person name="Bloem J."/>
            <person name="Labutti K."/>
            <person name="Salamov A."/>
            <person name="Andreopoulos B."/>
            <person name="Baker S."/>
            <person name="Barry K."/>
            <person name="Bills G."/>
            <person name="Bluhm B."/>
            <person name="Cannon C."/>
            <person name="Castanera R."/>
            <person name="Culley D."/>
            <person name="Daum C."/>
            <person name="Ezra D."/>
            <person name="Gonzalez J."/>
            <person name="Henrissat B."/>
            <person name="Kuo A."/>
            <person name="Liang C."/>
            <person name="Lipzen A."/>
            <person name="Lutzoni F."/>
            <person name="Magnuson J."/>
            <person name="Mondo S."/>
            <person name="Nolan M."/>
            <person name="Ohm R."/>
            <person name="Pangilinan J."/>
            <person name="Park H.-J."/>
            <person name="Ramirez L."/>
            <person name="Alfaro M."/>
            <person name="Sun H."/>
            <person name="Tritt A."/>
            <person name="Yoshinaga Y."/>
            <person name="Zwiers L.-H."/>
            <person name="Turgeon B."/>
            <person name="Goodwin S."/>
            <person name="Spatafora J."/>
            <person name="Crous P."/>
            <person name="Grigoriev I."/>
        </authorList>
    </citation>
    <scope>NUCLEOTIDE SEQUENCE</scope>
    <source>
        <strain evidence="2">ATCC 36951</strain>
    </source>
</reference>
<feature type="compositionally biased region" description="Basic residues" evidence="1">
    <location>
        <begin position="12"/>
        <end position="22"/>
    </location>
</feature>
<dbReference type="AlphaFoldDB" id="A0A6A6D281"/>
<organism evidence="2 3">
    <name type="scientific">Zasmidium cellare ATCC 36951</name>
    <dbReference type="NCBI Taxonomy" id="1080233"/>
    <lineage>
        <taxon>Eukaryota</taxon>
        <taxon>Fungi</taxon>
        <taxon>Dikarya</taxon>
        <taxon>Ascomycota</taxon>
        <taxon>Pezizomycotina</taxon>
        <taxon>Dothideomycetes</taxon>
        <taxon>Dothideomycetidae</taxon>
        <taxon>Mycosphaerellales</taxon>
        <taxon>Mycosphaerellaceae</taxon>
        <taxon>Zasmidium</taxon>
    </lineage>
</organism>
<evidence type="ECO:0000313" key="3">
    <source>
        <dbReference type="Proteomes" id="UP000799537"/>
    </source>
</evidence>
<sequence length="215" mass="23737">MDEPWQTEHFSSRRIGHGRKGKGTGGGGKGGSFDPRRTYGVYELNCGGGLEGVAVLAGSRRVLEEVVRGFDEEGEEEEEDGDEEDENDDDDGTGGKDESDDEDDEQPKTSLELADEKERRRFAAFEKNSFRPPKFWLRWRGVVSKEVDELRGTSVKKIVEVNGGYLVYGGNECASFQGTISCEALGWRNVKVMGKKVLSRARECSVGWSDVGLDG</sequence>
<protein>
    <submittedName>
        <fullName evidence="2">Uncharacterized protein</fullName>
    </submittedName>
</protein>
<dbReference type="EMBL" id="ML993580">
    <property type="protein sequence ID" value="KAF2173193.1"/>
    <property type="molecule type" value="Genomic_DNA"/>
</dbReference>
<feature type="region of interest" description="Disordered" evidence="1">
    <location>
        <begin position="67"/>
        <end position="113"/>
    </location>
</feature>
<dbReference type="Proteomes" id="UP000799537">
    <property type="component" value="Unassembled WGS sequence"/>
</dbReference>
<dbReference type="RefSeq" id="XP_033674082.1">
    <property type="nucleotide sequence ID" value="XM_033811308.1"/>
</dbReference>
<accession>A0A6A6D281</accession>